<evidence type="ECO:0000256" key="1">
    <source>
        <dbReference type="SAM" id="MobiDB-lite"/>
    </source>
</evidence>
<evidence type="ECO:0000313" key="3">
    <source>
        <dbReference type="EMBL" id="OKL50267.1"/>
    </source>
</evidence>
<keyword evidence="2" id="KW-0472">Membrane</keyword>
<feature type="compositionally biased region" description="Basic and acidic residues" evidence="1">
    <location>
        <begin position="7"/>
        <end position="17"/>
    </location>
</feature>
<dbReference type="RefSeq" id="WP_075361093.1">
    <property type="nucleotide sequence ID" value="NZ_MPDM01000002.1"/>
</dbReference>
<keyword evidence="4" id="KW-1185">Reference proteome</keyword>
<protein>
    <recommendedName>
        <fullName evidence="5">Bax inhibitor-1/YccA family protein</fullName>
    </recommendedName>
</protein>
<dbReference type="STRING" id="156892.BM477_02435"/>
<keyword evidence="2" id="KW-1133">Transmembrane helix</keyword>
<feature type="region of interest" description="Disordered" evidence="1">
    <location>
        <begin position="1"/>
        <end position="35"/>
    </location>
</feature>
<dbReference type="AlphaFoldDB" id="A0A1Q5PRQ8"/>
<feature type="transmembrane region" description="Helical" evidence="2">
    <location>
        <begin position="106"/>
        <end position="127"/>
    </location>
</feature>
<dbReference type="PANTHER" id="PTHR41282:SF1">
    <property type="entry name" value="CONSERVED TRANSMEMBRANE PROTEIN-RELATED"/>
    <property type="match status" value="1"/>
</dbReference>
<proteinExistence type="predicted"/>
<dbReference type="InterPro" id="IPR010539">
    <property type="entry name" value="BaxI_1-like"/>
</dbReference>
<feature type="transmembrane region" description="Helical" evidence="2">
    <location>
        <begin position="227"/>
        <end position="248"/>
    </location>
</feature>
<name>A0A1Q5PRQ8_9ACTO</name>
<dbReference type="EMBL" id="MPDM01000002">
    <property type="protein sequence ID" value="OKL50267.1"/>
    <property type="molecule type" value="Genomic_DNA"/>
</dbReference>
<evidence type="ECO:0000256" key="2">
    <source>
        <dbReference type="SAM" id="Phobius"/>
    </source>
</evidence>
<evidence type="ECO:0008006" key="5">
    <source>
        <dbReference type="Google" id="ProtNLM"/>
    </source>
</evidence>
<feature type="transmembrane region" description="Helical" evidence="2">
    <location>
        <begin position="269"/>
        <end position="286"/>
    </location>
</feature>
<sequence>MSNPVFDRLDTITKDRTPNGYPQMPGYQPGSQNPQSYQATVAGTYTQPGATDMRQYEQMYSGPAADSVDTGRITYDDVLIKSAVLFALVLGSAAVNWYLFLMNPGLGVMLTGIGAIGGLVTALVNIFKREPSPVLVMAYGVFEGLLLGGISLVFNNAYPGVVMQAMVASFVVFGVTLFLFSFGFVRNSSKLMMVGLVGIISLGLLQLVNWVLIMFNLTSSPWGIEGGTIFGIPVAALLGIIVVILGAISFIGDFDQIKQAVNRQIPQKYSWTLAFGLMVTLIWLYVNLLRYASILAGRD</sequence>
<feature type="transmembrane region" description="Helical" evidence="2">
    <location>
        <begin position="78"/>
        <end position="100"/>
    </location>
</feature>
<organism evidence="3 4">
    <name type="scientific">Boudabousia marimammalium</name>
    <dbReference type="NCBI Taxonomy" id="156892"/>
    <lineage>
        <taxon>Bacteria</taxon>
        <taxon>Bacillati</taxon>
        <taxon>Actinomycetota</taxon>
        <taxon>Actinomycetes</taxon>
        <taxon>Actinomycetales</taxon>
        <taxon>Actinomycetaceae</taxon>
        <taxon>Boudabousia</taxon>
    </lineage>
</organism>
<feature type="transmembrane region" description="Helical" evidence="2">
    <location>
        <begin position="161"/>
        <end position="184"/>
    </location>
</feature>
<dbReference type="OrthoDB" id="116480at2"/>
<keyword evidence="2" id="KW-0812">Transmembrane</keyword>
<feature type="transmembrane region" description="Helical" evidence="2">
    <location>
        <begin position="134"/>
        <end position="155"/>
    </location>
</feature>
<dbReference type="Proteomes" id="UP000186465">
    <property type="component" value="Unassembled WGS sequence"/>
</dbReference>
<evidence type="ECO:0000313" key="4">
    <source>
        <dbReference type="Proteomes" id="UP000186465"/>
    </source>
</evidence>
<accession>A0A1Q5PRQ8</accession>
<feature type="transmembrane region" description="Helical" evidence="2">
    <location>
        <begin position="191"/>
        <end position="215"/>
    </location>
</feature>
<comment type="caution">
    <text evidence="3">The sequence shown here is derived from an EMBL/GenBank/DDBJ whole genome shotgun (WGS) entry which is preliminary data.</text>
</comment>
<dbReference type="PANTHER" id="PTHR41282">
    <property type="entry name" value="CONSERVED TRANSMEMBRANE PROTEIN-RELATED"/>
    <property type="match status" value="1"/>
</dbReference>
<gene>
    <name evidence="3" type="ORF">BM477_02435</name>
</gene>
<dbReference type="PIRSF" id="PIRSF009160">
    <property type="entry name" value="UCP009160"/>
    <property type="match status" value="1"/>
</dbReference>
<dbReference type="Pfam" id="PF12811">
    <property type="entry name" value="BaxI_1"/>
    <property type="match status" value="1"/>
</dbReference>
<reference evidence="4" key="1">
    <citation type="submission" date="2016-11" db="EMBL/GenBank/DDBJ databases">
        <title>Actinomyces gypaetusis sp. nov. isolated from Gypaetus barbatus in Qinghai Tibet Plateau China.</title>
        <authorList>
            <person name="Meng X."/>
        </authorList>
    </citation>
    <scope>NUCLEOTIDE SEQUENCE [LARGE SCALE GENOMIC DNA]</scope>
    <source>
        <strain evidence="4">DSM 15383</strain>
    </source>
</reference>